<feature type="compositionally biased region" description="Low complexity" evidence="2">
    <location>
        <begin position="37"/>
        <end position="48"/>
    </location>
</feature>
<dbReference type="Proteomes" id="UP001159428">
    <property type="component" value="Unassembled WGS sequence"/>
</dbReference>
<feature type="region of interest" description="Disordered" evidence="2">
    <location>
        <begin position="24"/>
        <end position="88"/>
    </location>
</feature>
<keyword evidence="4" id="KW-1185">Reference proteome</keyword>
<evidence type="ECO:0000313" key="4">
    <source>
        <dbReference type="Proteomes" id="UP001159428"/>
    </source>
</evidence>
<reference evidence="3 4" key="1">
    <citation type="submission" date="2022-05" db="EMBL/GenBank/DDBJ databases">
        <authorList>
            <consortium name="Genoscope - CEA"/>
            <person name="William W."/>
        </authorList>
    </citation>
    <scope>NUCLEOTIDE SEQUENCE [LARGE SCALE GENOMIC DNA]</scope>
</reference>
<dbReference type="AlphaFoldDB" id="A0AAU9W9R4"/>
<feature type="coiled-coil region" evidence="1">
    <location>
        <begin position="114"/>
        <end position="155"/>
    </location>
</feature>
<gene>
    <name evidence="3" type="ORF">PMEA_00001742</name>
</gene>
<dbReference type="EMBL" id="CALNXJ010000010">
    <property type="protein sequence ID" value="CAH3106894.1"/>
    <property type="molecule type" value="Genomic_DNA"/>
</dbReference>
<sequence length="191" mass="21592">MCDCEVLNTSAQDGTSKTSEWLMSSNFSTDCGDRQQSSSSGESSRAVSPIEDSEPVKPEGSGTKLHSDHYHRKHRHSKFHKKKHVNSSGVAVDRFKRTATVLRCSGLLQITRSISQLLHNNEIIQSEIDKLQHETKEHSQQLQRQLQKKLEVERETRAEGARIVKRNIYNLIENPSAKKRTDLKVDSVSNG</sequence>
<protein>
    <submittedName>
        <fullName evidence="3">Uncharacterized protein</fullName>
    </submittedName>
</protein>
<comment type="caution">
    <text evidence="3">The sequence shown here is derived from an EMBL/GenBank/DDBJ whole genome shotgun (WGS) entry which is preliminary data.</text>
</comment>
<name>A0AAU9W9R4_9CNID</name>
<evidence type="ECO:0000313" key="3">
    <source>
        <dbReference type="EMBL" id="CAH3106894.1"/>
    </source>
</evidence>
<accession>A0AAU9W9R4</accession>
<evidence type="ECO:0000256" key="2">
    <source>
        <dbReference type="SAM" id="MobiDB-lite"/>
    </source>
</evidence>
<organism evidence="3 4">
    <name type="scientific">Pocillopora meandrina</name>
    <dbReference type="NCBI Taxonomy" id="46732"/>
    <lineage>
        <taxon>Eukaryota</taxon>
        <taxon>Metazoa</taxon>
        <taxon>Cnidaria</taxon>
        <taxon>Anthozoa</taxon>
        <taxon>Hexacorallia</taxon>
        <taxon>Scleractinia</taxon>
        <taxon>Astrocoeniina</taxon>
        <taxon>Pocilloporidae</taxon>
        <taxon>Pocillopora</taxon>
    </lineage>
</organism>
<keyword evidence="1" id="KW-0175">Coiled coil</keyword>
<proteinExistence type="predicted"/>
<evidence type="ECO:0000256" key="1">
    <source>
        <dbReference type="SAM" id="Coils"/>
    </source>
</evidence>
<feature type="compositionally biased region" description="Basic residues" evidence="2">
    <location>
        <begin position="69"/>
        <end position="85"/>
    </location>
</feature>